<feature type="active site" description="Acyl-ester intermediate" evidence="7">
    <location>
        <position position="87"/>
    </location>
</feature>
<feature type="active site" description="Proton acceptor" evidence="7">
    <location>
        <position position="90"/>
    </location>
</feature>
<dbReference type="SUPFAM" id="SSF56601">
    <property type="entry name" value="beta-lactamase/transpeptidase-like"/>
    <property type="match status" value="1"/>
</dbReference>
<feature type="compositionally biased region" description="Polar residues" evidence="10">
    <location>
        <begin position="25"/>
        <end position="38"/>
    </location>
</feature>
<evidence type="ECO:0000256" key="5">
    <source>
        <dbReference type="ARBA" id="ARBA00022984"/>
    </source>
</evidence>
<accession>C0CS73</accession>
<evidence type="ECO:0000256" key="8">
    <source>
        <dbReference type="PIRSR" id="PIRSR618044-2"/>
    </source>
</evidence>
<dbReference type="InterPro" id="IPR001967">
    <property type="entry name" value="Peptidase_S11_N"/>
</dbReference>
<keyword evidence="13" id="KW-1185">Reference proteome</keyword>
<evidence type="ECO:0000256" key="1">
    <source>
        <dbReference type="ARBA" id="ARBA00007164"/>
    </source>
</evidence>
<keyword evidence="2" id="KW-0732">Signal</keyword>
<dbReference type="Gene3D" id="3.40.710.10">
    <property type="entry name" value="DD-peptidase/beta-lactamase superfamily"/>
    <property type="match status" value="1"/>
</dbReference>
<evidence type="ECO:0000256" key="7">
    <source>
        <dbReference type="PIRSR" id="PIRSR618044-1"/>
    </source>
</evidence>
<dbReference type="GO" id="GO:0006508">
    <property type="term" value="P:proteolysis"/>
    <property type="evidence" value="ECO:0007669"/>
    <property type="project" value="InterPro"/>
</dbReference>
<evidence type="ECO:0000256" key="9">
    <source>
        <dbReference type="RuleBase" id="RU004016"/>
    </source>
</evidence>
<gene>
    <name evidence="12" type="ORF">RUMHYD_03763</name>
</gene>
<feature type="domain" description="Peptidase S11 D-alanyl-D-alanine carboxypeptidase A N-terminal" evidence="11">
    <location>
        <begin position="56"/>
        <end position="286"/>
    </location>
</feature>
<feature type="region of interest" description="Disordered" evidence="10">
    <location>
        <begin position="15"/>
        <end position="46"/>
    </location>
</feature>
<dbReference type="EMBL" id="ACBZ01000200">
    <property type="protein sequence ID" value="EEG47373.1"/>
    <property type="molecule type" value="Genomic_DNA"/>
</dbReference>
<evidence type="ECO:0000256" key="6">
    <source>
        <dbReference type="ARBA" id="ARBA00023316"/>
    </source>
</evidence>
<evidence type="ECO:0000256" key="3">
    <source>
        <dbReference type="ARBA" id="ARBA00022801"/>
    </source>
</evidence>
<keyword evidence="5" id="KW-0573">Peptidoglycan synthesis</keyword>
<dbReference type="MEROPS" id="S11.004"/>
<keyword evidence="3" id="KW-0378">Hydrolase</keyword>
<name>C0CS73_BLAHS</name>
<dbReference type="AlphaFoldDB" id="C0CS73"/>
<evidence type="ECO:0000256" key="4">
    <source>
        <dbReference type="ARBA" id="ARBA00022960"/>
    </source>
</evidence>
<evidence type="ECO:0000313" key="13">
    <source>
        <dbReference type="Proteomes" id="UP000003100"/>
    </source>
</evidence>
<dbReference type="Pfam" id="PF00768">
    <property type="entry name" value="Peptidase_S11"/>
    <property type="match status" value="1"/>
</dbReference>
<sequence>MAIAGLVFWKTRDGSSKNIPENPADLQSENNGSDIQKATPSPTPTPVPVTLSITGDDLYSHYAVLIRRSTGEKIFDLRSEEKMFPASMTKMMTALVAYEQLSDLQTKITLNPDMFDKLTEEGASMAGFSAGEEVTALDLLYGVLLPSGAECCIGLAEYIAGDEESFVELMNQKATELGMNHTHFCNPTGLHDENHYTTVSDMAILLEALLEKEELRQIISTTSHTSTPTNLHPEGLTYPSSMFEDMPADALASGLILGGKTGYTQEAGQCLASFGKADGEEYILVTGKTPGNPETEPYHIIDAYRCYSSITVGDSPTPAAEEDTLSSPTPSPESAAF</sequence>
<evidence type="ECO:0000256" key="2">
    <source>
        <dbReference type="ARBA" id="ARBA00022729"/>
    </source>
</evidence>
<dbReference type="PRINTS" id="PR00725">
    <property type="entry name" value="DADACBPTASE1"/>
</dbReference>
<dbReference type="GO" id="GO:0009002">
    <property type="term" value="F:serine-type D-Ala-D-Ala carboxypeptidase activity"/>
    <property type="evidence" value="ECO:0007669"/>
    <property type="project" value="InterPro"/>
</dbReference>
<feature type="region of interest" description="Disordered" evidence="10">
    <location>
        <begin position="314"/>
        <end position="337"/>
    </location>
</feature>
<reference evidence="12 13" key="2">
    <citation type="submission" date="2009-02" db="EMBL/GenBank/DDBJ databases">
        <title>Draft genome sequence of Blautia hydrogenotrophica DSM 10507 (Ruminococcus hydrogenotrophicus DSM 10507).</title>
        <authorList>
            <person name="Sudarsanam P."/>
            <person name="Ley R."/>
            <person name="Guruge J."/>
            <person name="Turnbaugh P.J."/>
            <person name="Mahowald M."/>
            <person name="Liep D."/>
            <person name="Gordon J."/>
        </authorList>
    </citation>
    <scope>NUCLEOTIDE SEQUENCE [LARGE SCALE GENOMIC DNA]</scope>
    <source>
        <strain evidence="13">DSM 10507 / JCM 14656 / S5a33</strain>
    </source>
</reference>
<dbReference type="GO" id="GO:0008360">
    <property type="term" value="P:regulation of cell shape"/>
    <property type="evidence" value="ECO:0007669"/>
    <property type="project" value="UniProtKB-KW"/>
</dbReference>
<dbReference type="PANTHER" id="PTHR21581">
    <property type="entry name" value="D-ALANYL-D-ALANINE CARBOXYPEPTIDASE"/>
    <property type="match status" value="1"/>
</dbReference>
<protein>
    <recommendedName>
        <fullName evidence="11">Peptidase S11 D-alanyl-D-alanine carboxypeptidase A N-terminal domain-containing protein</fullName>
    </recommendedName>
</protein>
<dbReference type="PATRIC" id="fig|476272.21.peg.446"/>
<feature type="active site" evidence="7">
    <location>
        <position position="147"/>
    </location>
</feature>
<reference evidence="12 13" key="1">
    <citation type="submission" date="2009-01" db="EMBL/GenBank/DDBJ databases">
        <authorList>
            <person name="Fulton L."/>
            <person name="Clifton S."/>
            <person name="Fulton B."/>
            <person name="Xu J."/>
            <person name="Minx P."/>
            <person name="Pepin K.H."/>
            <person name="Johnson M."/>
            <person name="Bhonagiri V."/>
            <person name="Nash W.E."/>
            <person name="Mardis E.R."/>
            <person name="Wilson R.K."/>
        </authorList>
    </citation>
    <scope>NUCLEOTIDE SEQUENCE [LARGE SCALE GENOMIC DNA]</scope>
    <source>
        <strain evidence="13">DSM 10507 / JCM 14656 / S5a33</strain>
    </source>
</reference>
<keyword evidence="4" id="KW-0133">Cell shape</keyword>
<dbReference type="HOGENOM" id="CLU_027070_2_0_9"/>
<evidence type="ECO:0000259" key="11">
    <source>
        <dbReference type="Pfam" id="PF00768"/>
    </source>
</evidence>
<evidence type="ECO:0000256" key="10">
    <source>
        <dbReference type="SAM" id="MobiDB-lite"/>
    </source>
</evidence>
<dbReference type="InterPro" id="IPR018044">
    <property type="entry name" value="Peptidase_S11"/>
</dbReference>
<dbReference type="eggNOG" id="COG1686">
    <property type="taxonomic scope" value="Bacteria"/>
</dbReference>
<proteinExistence type="inferred from homology"/>
<organism evidence="12 13">
    <name type="scientific">Blautia hydrogenotrophica (strain DSM 10507 / JCM 14656 / S5a33)</name>
    <name type="common">Ruminococcus hydrogenotrophicus</name>
    <dbReference type="NCBI Taxonomy" id="476272"/>
    <lineage>
        <taxon>Bacteria</taxon>
        <taxon>Bacillati</taxon>
        <taxon>Bacillota</taxon>
        <taxon>Clostridia</taxon>
        <taxon>Lachnospirales</taxon>
        <taxon>Lachnospiraceae</taxon>
        <taxon>Blautia</taxon>
    </lineage>
</organism>
<dbReference type="GO" id="GO:0009252">
    <property type="term" value="P:peptidoglycan biosynthetic process"/>
    <property type="evidence" value="ECO:0007669"/>
    <property type="project" value="UniProtKB-KW"/>
</dbReference>
<dbReference type="InterPro" id="IPR012338">
    <property type="entry name" value="Beta-lactam/transpept-like"/>
</dbReference>
<evidence type="ECO:0000313" key="12">
    <source>
        <dbReference type="EMBL" id="EEG47373.1"/>
    </source>
</evidence>
<comment type="similarity">
    <text evidence="1 9">Belongs to the peptidase S11 family.</text>
</comment>
<dbReference type="PANTHER" id="PTHR21581:SF6">
    <property type="entry name" value="TRAFFICKING PROTEIN PARTICLE COMPLEX SUBUNIT 12"/>
    <property type="match status" value="1"/>
</dbReference>
<feature type="binding site" evidence="8">
    <location>
        <position position="260"/>
    </location>
    <ligand>
        <name>substrate</name>
    </ligand>
</feature>
<dbReference type="GO" id="GO:0071555">
    <property type="term" value="P:cell wall organization"/>
    <property type="evidence" value="ECO:0007669"/>
    <property type="project" value="UniProtKB-KW"/>
</dbReference>
<keyword evidence="6" id="KW-0961">Cell wall biogenesis/degradation</keyword>
<dbReference type="Proteomes" id="UP000003100">
    <property type="component" value="Unassembled WGS sequence"/>
</dbReference>